<dbReference type="EMBL" id="JAJATZ010000010">
    <property type="protein sequence ID" value="MCB5200652.1"/>
    <property type="molecule type" value="Genomic_DNA"/>
</dbReference>
<gene>
    <name evidence="1" type="ORF">LGQ03_15545</name>
</gene>
<dbReference type="RefSeq" id="WP_226749132.1">
    <property type="nucleotide sequence ID" value="NZ_JAJATZ010000010.1"/>
</dbReference>
<protein>
    <submittedName>
        <fullName evidence="1">Uncharacterized protein</fullName>
    </submittedName>
</protein>
<organism evidence="1 2">
    <name type="scientific">Loktanella gaetbuli</name>
    <dbReference type="NCBI Taxonomy" id="2881335"/>
    <lineage>
        <taxon>Bacteria</taxon>
        <taxon>Pseudomonadati</taxon>
        <taxon>Pseudomonadota</taxon>
        <taxon>Alphaproteobacteria</taxon>
        <taxon>Rhodobacterales</taxon>
        <taxon>Roseobacteraceae</taxon>
        <taxon>Loktanella</taxon>
    </lineage>
</organism>
<evidence type="ECO:0000313" key="1">
    <source>
        <dbReference type="EMBL" id="MCB5200652.1"/>
    </source>
</evidence>
<sequence length="190" mass="21443">MTMQDQTAAPTRMRLLAKALRRALWPQITPRRFDVLVCSPGGVGTTFVMKHLHQFVKTNAAHDQDGLKHPARPPLFLRGRPRILFIHGDPDVALRSIIRRGFFPYQAAKLGLPACVVLGDTPLGQRFYLRGQARQLARFKRYRGDVLCVAFDEIWDRLDDIARFAGVDPATFARDFPPRRARASQPEGAA</sequence>
<keyword evidence="2" id="KW-1185">Reference proteome</keyword>
<name>A0ABS8BY41_9RHOB</name>
<accession>A0ABS8BY41</accession>
<proteinExistence type="predicted"/>
<comment type="caution">
    <text evidence="1">The sequence shown here is derived from an EMBL/GenBank/DDBJ whole genome shotgun (WGS) entry which is preliminary data.</text>
</comment>
<evidence type="ECO:0000313" key="2">
    <source>
        <dbReference type="Proteomes" id="UP001138961"/>
    </source>
</evidence>
<dbReference type="Proteomes" id="UP001138961">
    <property type="component" value="Unassembled WGS sequence"/>
</dbReference>
<reference evidence="1" key="1">
    <citation type="submission" date="2021-10" db="EMBL/GenBank/DDBJ databases">
        <title>Loktanella gaetbuli sp. nov., isolated from a tidal flat.</title>
        <authorList>
            <person name="Park S."/>
            <person name="Yoon J.-H."/>
        </authorList>
    </citation>
    <scope>NUCLEOTIDE SEQUENCE</scope>
    <source>
        <strain evidence="1">TSTF-M6</strain>
    </source>
</reference>